<evidence type="ECO:0000256" key="8">
    <source>
        <dbReference type="ARBA" id="ARBA00022989"/>
    </source>
</evidence>
<dbReference type="AlphaFoldDB" id="Q0VPY1"/>
<dbReference type="GO" id="GO:0005886">
    <property type="term" value="C:plasma membrane"/>
    <property type="evidence" value="ECO:0007669"/>
    <property type="project" value="UniProtKB-SubCell"/>
</dbReference>
<evidence type="ECO:0000256" key="11">
    <source>
        <dbReference type="SAM" id="Phobius"/>
    </source>
</evidence>
<evidence type="ECO:0000259" key="13">
    <source>
        <dbReference type="Pfam" id="PF12693"/>
    </source>
</evidence>
<feature type="transmembrane region" description="Helical" evidence="11">
    <location>
        <begin position="226"/>
        <end position="246"/>
    </location>
</feature>
<reference evidence="14 15" key="1">
    <citation type="journal article" date="2006" name="Nat. Biotechnol.">
        <title>Genome sequence of the ubiquitous hydrocarbon-degrading marine bacterium Alcanivorax borkumensis.</title>
        <authorList>
            <person name="Schneiker S."/>
            <person name="Martins dos Santos V.A.P."/>
            <person name="Bartels D."/>
            <person name="Bekel T."/>
            <person name="Brecht M."/>
            <person name="Buhrmester J."/>
            <person name="Chernikova T.N."/>
            <person name="Denaro R."/>
            <person name="Ferrer M."/>
            <person name="Gertler C."/>
            <person name="Goesmann A."/>
            <person name="Golyshina O.V."/>
            <person name="Kaminski F."/>
            <person name="Khachane A.N."/>
            <person name="Lang S."/>
            <person name="Linke B."/>
            <person name="McHardy A.C."/>
            <person name="Meyer F."/>
            <person name="Nechitaylo T."/>
            <person name="Puehler A."/>
            <person name="Regenhardt D."/>
            <person name="Rupp O."/>
            <person name="Sabirova J.S."/>
            <person name="Selbitschka W."/>
            <person name="Yakimov M.M."/>
            <person name="Timmis K.N."/>
            <person name="Vorhoelter F.-J."/>
            <person name="Weidner S."/>
            <person name="Kaiser O."/>
            <person name="Golyshin P.N."/>
        </authorList>
    </citation>
    <scope>NUCLEOTIDE SEQUENCE [LARGE SCALE GENOMIC DNA]</scope>
    <source>
        <strain evidence="15">ATCC 700651 / DSM 11573 / NCIMB 13689 / SK2</strain>
    </source>
</reference>
<feature type="domain" description="GspL cytoplasmic actin-ATPase-like" evidence="12">
    <location>
        <begin position="34"/>
        <end position="139"/>
    </location>
</feature>
<accession>Q0VPY1</accession>
<dbReference type="SUPFAM" id="SSF53067">
    <property type="entry name" value="Actin-like ATPase domain"/>
    <property type="match status" value="1"/>
</dbReference>
<dbReference type="EMBL" id="AM286690">
    <property type="protein sequence ID" value="CAL16767.1"/>
    <property type="molecule type" value="Genomic_DNA"/>
</dbReference>
<keyword evidence="4" id="KW-1003">Cell membrane</keyword>
<keyword evidence="9 11" id="KW-0472">Membrane</keyword>
<keyword evidence="15" id="KW-1185">Reference proteome</keyword>
<evidence type="ECO:0000256" key="5">
    <source>
        <dbReference type="ARBA" id="ARBA00022519"/>
    </source>
</evidence>
<dbReference type="OrthoDB" id="6076618at2"/>
<keyword evidence="7 10" id="KW-0653">Protein transport</keyword>
<evidence type="ECO:0000256" key="2">
    <source>
        <dbReference type="ARBA" id="ARBA00005318"/>
    </source>
</evidence>
<comment type="similarity">
    <text evidence="2 10">Belongs to the GSP L family.</text>
</comment>
<feature type="domain" description="GspL periplasmic" evidence="13">
    <location>
        <begin position="224"/>
        <end position="367"/>
    </location>
</feature>
<dbReference type="Gene3D" id="3.30.1360.100">
    <property type="entry name" value="General secretion pathway protein M, EpsM"/>
    <property type="match status" value="1"/>
</dbReference>
<dbReference type="Pfam" id="PF05134">
    <property type="entry name" value="T2SSL"/>
    <property type="match status" value="1"/>
</dbReference>
<organism evidence="14 15">
    <name type="scientific">Alcanivorax borkumensis (strain ATCC 700651 / DSM 11573 / NCIMB 13689 / SK2)</name>
    <dbReference type="NCBI Taxonomy" id="393595"/>
    <lineage>
        <taxon>Bacteria</taxon>
        <taxon>Pseudomonadati</taxon>
        <taxon>Pseudomonadota</taxon>
        <taxon>Gammaproteobacteria</taxon>
        <taxon>Oceanospirillales</taxon>
        <taxon>Alcanivoracaceae</taxon>
        <taxon>Alcanivorax</taxon>
    </lineage>
</organism>
<evidence type="ECO:0000256" key="10">
    <source>
        <dbReference type="PIRNR" id="PIRNR015761"/>
    </source>
</evidence>
<dbReference type="InterPro" id="IPR007812">
    <property type="entry name" value="T2SS_protein-GspL"/>
</dbReference>
<evidence type="ECO:0000256" key="9">
    <source>
        <dbReference type="ARBA" id="ARBA00023136"/>
    </source>
</evidence>
<sequence>MAEAPLIYLSGAGGTELDLEHPVLLQRNPAEHVQVMSLREALEQSAGQTLHVIVSVAFARLTHVSLSRKQARHMQRILPYLLEEQMLDNPESLWFVSRKGSGDDYEVTAIARQFIEQLKRWAAEQDVLITSLQVDAERLQGQAPLIAELDENQTLLMADRDRCLVVDAQQRDGVQALFGDSLNEPMVLSGPTAFVDALRNGSGQELLTGPYAPKQKKGSNTTFAPWKPLGILAASVFVLALVAIWVQQWRYNQAAEATFADAQTLFENLFPGDKASAALSRQFEGRLARLGGGSKSGQADFFPLLRPVAQVLKEINVDPKRLQYDQRENTLLLDVGAKDYAQLEQLQNALKKQGARASIANYRNSAQGVSARIKVEQPG</sequence>
<dbReference type="InterPro" id="IPR025691">
    <property type="entry name" value="GspL_pp_dom"/>
</dbReference>
<keyword evidence="6 11" id="KW-0812">Transmembrane</keyword>
<evidence type="ECO:0000256" key="6">
    <source>
        <dbReference type="ARBA" id="ARBA00022692"/>
    </source>
</evidence>
<dbReference type="GO" id="GO:0009276">
    <property type="term" value="C:Gram-negative-bacterium-type cell wall"/>
    <property type="evidence" value="ECO:0007669"/>
    <property type="project" value="InterPro"/>
</dbReference>
<dbReference type="eggNOG" id="COG3297">
    <property type="taxonomic scope" value="Bacteria"/>
</dbReference>
<keyword evidence="3 10" id="KW-0813">Transport</keyword>
<dbReference type="RefSeq" id="WP_011588601.1">
    <property type="nucleotide sequence ID" value="NC_008260.1"/>
</dbReference>
<dbReference type="Proteomes" id="UP000008871">
    <property type="component" value="Chromosome"/>
</dbReference>
<dbReference type="GO" id="GO:0015628">
    <property type="term" value="P:protein secretion by the type II secretion system"/>
    <property type="evidence" value="ECO:0007669"/>
    <property type="project" value="InterPro"/>
</dbReference>
<dbReference type="KEGG" id="abo:ABO_1319"/>
<comment type="function">
    <text evidence="10">Inner membrane component of the type II secretion system required for the energy-dependent secretion of extracellular factors such as proteases and toxins from the periplasm.</text>
</comment>
<evidence type="ECO:0000256" key="3">
    <source>
        <dbReference type="ARBA" id="ARBA00022448"/>
    </source>
</evidence>
<protein>
    <recommendedName>
        <fullName evidence="10">Type II secretion system protein L</fullName>
        <shortName evidence="10">T2SS protein L</shortName>
    </recommendedName>
</protein>
<dbReference type="InterPro" id="IPR043129">
    <property type="entry name" value="ATPase_NBD"/>
</dbReference>
<evidence type="ECO:0000259" key="12">
    <source>
        <dbReference type="Pfam" id="PF05134"/>
    </source>
</evidence>
<dbReference type="HOGENOM" id="CLU_720867_0_0_6"/>
<evidence type="ECO:0000313" key="14">
    <source>
        <dbReference type="EMBL" id="CAL16767.1"/>
    </source>
</evidence>
<gene>
    <name evidence="14" type="primary">gspL</name>
    <name evidence="14" type="ordered locus">ABO_1319</name>
</gene>
<dbReference type="STRING" id="393595.ABO_1319"/>
<dbReference type="NCBIfam" id="TIGR01709">
    <property type="entry name" value="typeII_sec_gspL"/>
    <property type="match status" value="1"/>
</dbReference>
<dbReference type="PIRSF" id="PIRSF015761">
    <property type="entry name" value="Protein_L"/>
    <property type="match status" value="1"/>
</dbReference>
<dbReference type="Gene3D" id="3.30.420.380">
    <property type="match status" value="1"/>
</dbReference>
<evidence type="ECO:0000256" key="4">
    <source>
        <dbReference type="ARBA" id="ARBA00022475"/>
    </source>
</evidence>
<keyword evidence="5" id="KW-0997">Cell inner membrane</keyword>
<name>Q0VPY1_ALCBS</name>
<evidence type="ECO:0000313" key="15">
    <source>
        <dbReference type="Proteomes" id="UP000008871"/>
    </source>
</evidence>
<dbReference type="Pfam" id="PF12693">
    <property type="entry name" value="GspL_C"/>
    <property type="match status" value="1"/>
</dbReference>
<proteinExistence type="inferred from homology"/>
<evidence type="ECO:0000256" key="1">
    <source>
        <dbReference type="ARBA" id="ARBA00004377"/>
    </source>
</evidence>
<dbReference type="InterPro" id="IPR024230">
    <property type="entry name" value="GspL_cyto_dom"/>
</dbReference>
<keyword evidence="8 11" id="KW-1133">Transmembrane helix</keyword>
<dbReference type="GO" id="GO:0015627">
    <property type="term" value="C:type II protein secretion system complex"/>
    <property type="evidence" value="ECO:0007669"/>
    <property type="project" value="InterPro"/>
</dbReference>
<comment type="subcellular location">
    <subcellularLocation>
        <location evidence="1">Cell inner membrane</location>
        <topology evidence="1">Single-pass membrane protein</topology>
    </subcellularLocation>
</comment>
<evidence type="ECO:0000256" key="7">
    <source>
        <dbReference type="ARBA" id="ARBA00022927"/>
    </source>
</evidence>